<dbReference type="AlphaFoldDB" id="A0AAE8G8D8"/>
<keyword evidence="1" id="KW-0812">Transmembrane</keyword>
<name>A0AAE8G8D8_ACIPI</name>
<feature type="transmembrane region" description="Helical" evidence="1">
    <location>
        <begin position="52"/>
        <end position="74"/>
    </location>
</feature>
<dbReference type="RefSeq" id="WP_130173588.1">
    <property type="nucleotide sequence ID" value="NZ_SGTH01000005.1"/>
</dbReference>
<evidence type="ECO:0000256" key="1">
    <source>
        <dbReference type="SAM" id="Phobius"/>
    </source>
</evidence>
<keyword evidence="1" id="KW-1133">Transmembrane helix</keyword>
<evidence type="ECO:0000313" key="2">
    <source>
        <dbReference type="EMBL" id="RZH27628.1"/>
    </source>
</evidence>
<comment type="caution">
    <text evidence="2">The sequence shown here is derived from an EMBL/GenBank/DDBJ whole genome shotgun (WGS) entry which is preliminary data.</text>
</comment>
<reference evidence="2 3" key="1">
    <citation type="submission" date="2019-02" db="EMBL/GenBank/DDBJ databases">
        <title>The Batch Genome Submission of Acinetobacter spp. strains.</title>
        <authorList>
            <person name="Qin J."/>
            <person name="Hu Y."/>
            <person name="Ye H."/>
            <person name="Wei L."/>
            <person name="Feng Y."/>
            <person name="Zong Z."/>
        </authorList>
    </citation>
    <scope>NUCLEOTIDE SEQUENCE [LARGE SCALE GENOMIC DNA]</scope>
    <source>
        <strain evidence="2 3">WCHAP100012</strain>
    </source>
</reference>
<keyword evidence="1" id="KW-0472">Membrane</keyword>
<sequence length="262" mass="29862">MIPVQPFSFFAIFLLFIIPLIGIVLTLGLLVKVILFWLKTAEKPVRFFSRKTLFITLLALICDLWAVYLFYMIASVKYEFALEQHYKESRSHFVLSQDAQYGELLIPKGSLISRYDAFDNGEPQLPLSLRGLQAVRFPHPVQVAGMWVTAMEPPRMELAWDQHVGPVMRFDPNEENGYGKWVYDTKRPTIACSRGDIVLFEIPSIHHDIAKEFGKPEPDGANARFRPSEWGVQECEKGQGPIKVSPAYTGAAPKKPWFQLSD</sequence>
<evidence type="ECO:0000313" key="3">
    <source>
        <dbReference type="Proteomes" id="UP000294065"/>
    </source>
</evidence>
<protein>
    <submittedName>
        <fullName evidence="2">Uncharacterized protein</fullName>
    </submittedName>
</protein>
<gene>
    <name evidence="2" type="ORF">EXD98_13635</name>
</gene>
<feature type="transmembrane region" description="Helical" evidence="1">
    <location>
        <begin position="6"/>
        <end position="31"/>
    </location>
</feature>
<proteinExistence type="predicted"/>
<accession>A0AAE8G8D8</accession>
<organism evidence="2 3">
    <name type="scientific">Acinetobacter pittii</name>
    <name type="common">Acinetobacter genomosp. 3</name>
    <dbReference type="NCBI Taxonomy" id="48296"/>
    <lineage>
        <taxon>Bacteria</taxon>
        <taxon>Pseudomonadati</taxon>
        <taxon>Pseudomonadota</taxon>
        <taxon>Gammaproteobacteria</taxon>
        <taxon>Moraxellales</taxon>
        <taxon>Moraxellaceae</taxon>
        <taxon>Acinetobacter</taxon>
        <taxon>Acinetobacter calcoaceticus/baumannii complex</taxon>
    </lineage>
</organism>
<dbReference type="Proteomes" id="UP000294065">
    <property type="component" value="Unassembled WGS sequence"/>
</dbReference>
<dbReference type="EMBL" id="SGTH01000005">
    <property type="protein sequence ID" value="RZH27628.1"/>
    <property type="molecule type" value="Genomic_DNA"/>
</dbReference>